<protein>
    <submittedName>
        <fullName evidence="2">Helix-turn-helix domain-containing protein</fullName>
    </submittedName>
</protein>
<dbReference type="EMBL" id="WWHY01000001">
    <property type="protein sequence ID" value="MYR35060.1"/>
    <property type="molecule type" value="Genomic_DNA"/>
</dbReference>
<accession>A0A7K2IYL2</accession>
<dbReference type="EMBL" id="JAYMRS010000001">
    <property type="protein sequence ID" value="MFB8766473.1"/>
    <property type="molecule type" value="Genomic_DNA"/>
</dbReference>
<feature type="region of interest" description="Disordered" evidence="1">
    <location>
        <begin position="314"/>
        <end position="343"/>
    </location>
</feature>
<dbReference type="AlphaFoldDB" id="A0A7K2IYL2"/>
<dbReference type="Proteomes" id="UP000467124">
    <property type="component" value="Unassembled WGS sequence"/>
</dbReference>
<keyword evidence="5" id="KW-1185">Reference proteome</keyword>
<evidence type="ECO:0000313" key="2">
    <source>
        <dbReference type="EMBL" id="MFB8766473.1"/>
    </source>
</evidence>
<sequence length="444" mass="48105">MSHPAPDTIARDEEDAVSGYAHIARGDFGGDRFTIVANAAIRDPRLSYKARGLLALIASHREGWGITEKRLADQSPDGISAVRSGLKELEAAGYLRRYRVRNELGQLGGAHWVITDDPTSLNTRVTDLAGALGKDGGDLVPLPMSRSGPKCDFPKSAEPTEAEPPEDDRAPKKTNHKNTVATESGEREEDARARVNGSPVDNPHEWGIDPTDRPGAEQGSLLARTVVSQIAEETGLGLDPWQHKRLVLEHVPAALTAVKALDDDRFGGTELLEWLRSGHETTMSLYAVLSRRCAPDFLTQALPVWVARTRSPAGLPALSAPRPRRESTPGPNADTDPFTRAGAPPTCLVHSGVALTADATGQRTRCHMCEELPPPDEHTSAPATDDLINVLDDALPDTDPELPDHCGNERCHRDYRIILINRGGTVEQVPCPRCHPDHAERPNG</sequence>
<name>A0A7K2IYL2_9ACTN</name>
<reference evidence="2 5" key="2">
    <citation type="submission" date="2024-01" db="EMBL/GenBank/DDBJ databases">
        <title>Genome mining of biosynthetic gene clusters to explore secondary metabolites of Streptomyces sp.</title>
        <authorList>
            <person name="Baig A."/>
            <person name="Ajitkumar Shintre N."/>
            <person name="Kumar H."/>
            <person name="Anbarasu A."/>
            <person name="Ramaiah S."/>
        </authorList>
    </citation>
    <scope>NUCLEOTIDE SEQUENCE [LARGE SCALE GENOMIC DNA]</scope>
    <source>
        <strain evidence="2 5">A01</strain>
    </source>
</reference>
<evidence type="ECO:0000313" key="3">
    <source>
        <dbReference type="EMBL" id="MYR35060.1"/>
    </source>
</evidence>
<reference evidence="3 4" key="1">
    <citation type="journal article" date="2019" name="Nat. Commun.">
        <title>The antimicrobial potential of Streptomyces from insect microbiomes.</title>
        <authorList>
            <person name="Chevrette M.G."/>
            <person name="Carlson C.M."/>
            <person name="Ortega H.E."/>
            <person name="Thomas C."/>
            <person name="Ananiev G.E."/>
            <person name="Barns K.J."/>
            <person name="Book A.J."/>
            <person name="Cagnazzo J."/>
            <person name="Carlos C."/>
            <person name="Flanigan W."/>
            <person name="Grubbs K.J."/>
            <person name="Horn H.A."/>
            <person name="Hoffmann F.M."/>
            <person name="Klassen J.L."/>
            <person name="Knack J.J."/>
            <person name="Lewin G.R."/>
            <person name="McDonald B.R."/>
            <person name="Muller L."/>
            <person name="Melo W.G.P."/>
            <person name="Pinto-Tomas A.A."/>
            <person name="Schmitz A."/>
            <person name="Wendt-Pienkowski E."/>
            <person name="Wildman S."/>
            <person name="Zhao M."/>
            <person name="Zhang F."/>
            <person name="Bugni T.S."/>
            <person name="Andes D.R."/>
            <person name="Pupo M.T."/>
            <person name="Currie C.R."/>
        </authorList>
    </citation>
    <scope>NUCLEOTIDE SEQUENCE [LARGE SCALE GENOMIC DNA]</scope>
    <source>
        <strain evidence="3 4">SID5840</strain>
    </source>
</reference>
<feature type="region of interest" description="Disordered" evidence="1">
    <location>
        <begin position="134"/>
        <end position="209"/>
    </location>
</feature>
<dbReference type="RefSeq" id="WP_161111869.1">
    <property type="nucleotide sequence ID" value="NZ_JAYMRS010000001.1"/>
</dbReference>
<organism evidence="3 4">
    <name type="scientific">Nocardiopsis alba</name>
    <dbReference type="NCBI Taxonomy" id="53437"/>
    <lineage>
        <taxon>Bacteria</taxon>
        <taxon>Bacillati</taxon>
        <taxon>Actinomycetota</taxon>
        <taxon>Actinomycetes</taxon>
        <taxon>Streptosporangiales</taxon>
        <taxon>Nocardiopsidaceae</taxon>
        <taxon>Nocardiopsis</taxon>
    </lineage>
</organism>
<proteinExistence type="predicted"/>
<comment type="caution">
    <text evidence="3">The sequence shown here is derived from an EMBL/GenBank/DDBJ whole genome shotgun (WGS) entry which is preliminary data.</text>
</comment>
<evidence type="ECO:0000256" key="1">
    <source>
        <dbReference type="SAM" id="MobiDB-lite"/>
    </source>
</evidence>
<evidence type="ECO:0000313" key="5">
    <source>
        <dbReference type="Proteomes" id="UP001585053"/>
    </source>
</evidence>
<evidence type="ECO:0000313" key="4">
    <source>
        <dbReference type="Proteomes" id="UP000467124"/>
    </source>
</evidence>
<gene>
    <name evidence="3" type="ORF">GTW20_23065</name>
    <name evidence="2" type="ORF">VSQ78_02085</name>
</gene>
<dbReference type="Proteomes" id="UP001585053">
    <property type="component" value="Unassembled WGS sequence"/>
</dbReference>